<dbReference type="PANTHER" id="PTHR47371:SF1">
    <property type="entry name" value="LIPOTEICHOIC ACID SYNTHASE-LIKE YQGS"/>
    <property type="match status" value="1"/>
</dbReference>
<name>A0A0A5GCF2_9BACI</name>
<feature type="transmembrane region" description="Helical" evidence="11">
    <location>
        <begin position="9"/>
        <end position="29"/>
    </location>
</feature>
<feature type="transmembrane region" description="Helical" evidence="11">
    <location>
        <begin position="112"/>
        <end position="133"/>
    </location>
</feature>
<dbReference type="STRING" id="1385512.N784_00570"/>
<evidence type="ECO:0000256" key="11">
    <source>
        <dbReference type="SAM" id="Phobius"/>
    </source>
</evidence>
<dbReference type="PANTHER" id="PTHR47371">
    <property type="entry name" value="LIPOTEICHOIC ACID SYNTHASE"/>
    <property type="match status" value="1"/>
</dbReference>
<feature type="binding site" evidence="10">
    <location>
        <position position="293"/>
    </location>
    <ligand>
        <name>Mn(2+)</name>
        <dbReference type="ChEBI" id="CHEBI:29035"/>
    </ligand>
</feature>
<feature type="binding site" evidence="10">
    <location>
        <position position="251"/>
    </location>
    <ligand>
        <name>Mn(2+)</name>
        <dbReference type="ChEBI" id="CHEBI:29035"/>
    </ligand>
</feature>
<feature type="binding site" evidence="10">
    <location>
        <position position="467"/>
    </location>
    <ligand>
        <name>Mn(2+)</name>
        <dbReference type="ChEBI" id="CHEBI:29035"/>
    </ligand>
</feature>
<evidence type="ECO:0000256" key="7">
    <source>
        <dbReference type="PIRNR" id="PIRNR005091"/>
    </source>
</evidence>
<feature type="transmembrane region" description="Helical" evidence="11">
    <location>
        <begin position="41"/>
        <end position="61"/>
    </location>
</feature>
<dbReference type="InterPro" id="IPR050448">
    <property type="entry name" value="OpgB/LTA_synthase_biosynth"/>
</dbReference>
<dbReference type="SUPFAM" id="SSF53649">
    <property type="entry name" value="Alkaline phosphatase-like"/>
    <property type="match status" value="1"/>
</dbReference>
<keyword evidence="3 7" id="KW-1003">Cell membrane</keyword>
<feature type="transmembrane region" description="Helical" evidence="11">
    <location>
        <begin position="153"/>
        <end position="170"/>
    </location>
</feature>
<evidence type="ECO:0000256" key="2">
    <source>
        <dbReference type="ARBA" id="ARBA00009983"/>
    </source>
</evidence>
<keyword evidence="9" id="KW-0479">Metal-binding</keyword>
<keyword evidence="9" id="KW-0464">Manganese</keyword>
<feature type="binding site" evidence="9">
    <location>
        <position position="408"/>
    </location>
    <ligand>
        <name>substrate</name>
    </ligand>
</feature>
<sequence>MNRIIGKTPFYAIAAMLFAVKTYLVYRFIFDLDIENGLQEIILALNPIATSLFFFSLVVWFKPEKQVKYTRRMALIGSFILYFNVVYFRFFSDFITVPVLFQTSNVGDLGSSFLSLLSIIDPLLFIDVVIIYVLSKRVSLDAQPVLKRAKFRAAVLSIALLVGNVVLAEMERPMLFVRTFDREYLVKNIGVFNYHLYDIALHSKSKAQRVMADGSEVKEIEQYTEENNKSKQPSDLQGIAKDKNVILISAESLQTFVLNEEVNGKEITPFLNDLVEDSFYFSNFYHQTEQGKTSDSEWIVDTSLYPLSRGAVFFTNSENETSATPEIISDYGYTSAVFHANNKSFWNRSVMYDTLGYDHFYSEEAYDVNDENSIGWGLTDKAFFKQSIKYLEAMEDPYYAKFITLTNHHPFNLPEEEQSIDKYDSNSKTLNNYVTTVRYMDEAIEQFFEDLKASGEYEDSIIIIYGDHYGISENHNKAMSQFLGKEITPYEHVQLQRVPLIVHIPGYEDTSTITKVSGQMDLKPTILSMLGIETIHDVDFGTDLFTNDIEPLVVLRNGSFITQDVVYTADKCYDRETGEELDMETCEPTKSQAQSELRYSDSLIYGDLFRFYSTGYQEFEEKNKAN</sequence>
<feature type="active site" evidence="8">
    <location>
        <position position="293"/>
    </location>
</feature>
<feature type="domain" description="Sulfatase N-terminal" evidence="12">
    <location>
        <begin position="243"/>
        <end position="532"/>
    </location>
</feature>
<keyword evidence="4 11" id="KW-0812">Transmembrane</keyword>
<evidence type="ECO:0000256" key="9">
    <source>
        <dbReference type="PIRSR" id="PIRSR005091-2"/>
    </source>
</evidence>
<dbReference type="Pfam" id="PF00884">
    <property type="entry name" value="Sulfatase"/>
    <property type="match status" value="1"/>
</dbReference>
<dbReference type="InterPro" id="IPR000917">
    <property type="entry name" value="Sulfatase_N"/>
</dbReference>
<evidence type="ECO:0000256" key="5">
    <source>
        <dbReference type="ARBA" id="ARBA00022989"/>
    </source>
</evidence>
<proteinExistence type="inferred from homology"/>
<dbReference type="GO" id="GO:0005886">
    <property type="term" value="C:plasma membrane"/>
    <property type="evidence" value="ECO:0007669"/>
    <property type="project" value="UniProtKB-SubCell"/>
</dbReference>
<evidence type="ECO:0000256" key="8">
    <source>
        <dbReference type="PIRSR" id="PIRSR005091-1"/>
    </source>
</evidence>
<dbReference type="Gene3D" id="3.40.720.10">
    <property type="entry name" value="Alkaline Phosphatase, subunit A"/>
    <property type="match status" value="1"/>
</dbReference>
<comment type="subcellular location">
    <subcellularLocation>
        <location evidence="1">Cell membrane</location>
        <topology evidence="1">Multi-pass membrane protein</topology>
    </subcellularLocation>
</comment>
<organism evidence="13 14">
    <name type="scientific">Pontibacillus litoralis JSM 072002</name>
    <dbReference type="NCBI Taxonomy" id="1385512"/>
    <lineage>
        <taxon>Bacteria</taxon>
        <taxon>Bacillati</taxon>
        <taxon>Bacillota</taxon>
        <taxon>Bacilli</taxon>
        <taxon>Bacillales</taxon>
        <taxon>Bacillaceae</taxon>
        <taxon>Pontibacillus</taxon>
    </lineage>
</organism>
<dbReference type="AlphaFoldDB" id="A0A0A5GCF2"/>
<keyword evidence="6 7" id="KW-0472">Membrane</keyword>
<accession>A0A0A5GCF2</accession>
<dbReference type="Gene3D" id="3.30.1120.170">
    <property type="match status" value="1"/>
</dbReference>
<dbReference type="EMBL" id="AVPG01000001">
    <property type="protein sequence ID" value="KGX88873.1"/>
    <property type="molecule type" value="Genomic_DNA"/>
</dbReference>
<protein>
    <recommendedName>
        <fullName evidence="12">Sulfatase N-terminal domain-containing protein</fullName>
    </recommendedName>
</protein>
<comment type="similarity">
    <text evidence="2 7">Belongs to the LTA synthase family.</text>
</comment>
<evidence type="ECO:0000256" key="3">
    <source>
        <dbReference type="ARBA" id="ARBA00022475"/>
    </source>
</evidence>
<feature type="transmembrane region" description="Helical" evidence="11">
    <location>
        <begin position="73"/>
        <end position="92"/>
    </location>
</feature>
<evidence type="ECO:0000256" key="6">
    <source>
        <dbReference type="ARBA" id="ARBA00023136"/>
    </source>
</evidence>
<evidence type="ECO:0000256" key="10">
    <source>
        <dbReference type="PIRSR" id="PIRSR005091-3"/>
    </source>
</evidence>
<evidence type="ECO:0000256" key="1">
    <source>
        <dbReference type="ARBA" id="ARBA00004651"/>
    </source>
</evidence>
<dbReference type="OrthoDB" id="5901192at2"/>
<keyword evidence="5 11" id="KW-1133">Transmembrane helix</keyword>
<evidence type="ECO:0000259" key="12">
    <source>
        <dbReference type="Pfam" id="PF00884"/>
    </source>
</evidence>
<dbReference type="GO" id="GO:0046872">
    <property type="term" value="F:metal ion binding"/>
    <property type="evidence" value="ECO:0007669"/>
    <property type="project" value="UniProtKB-KW"/>
</dbReference>
<dbReference type="eggNOG" id="COG1368">
    <property type="taxonomic scope" value="Bacteria"/>
</dbReference>
<reference evidence="13 14" key="1">
    <citation type="submission" date="2013-08" db="EMBL/GenBank/DDBJ databases">
        <authorList>
            <person name="Huang J."/>
            <person name="Wang G."/>
        </authorList>
    </citation>
    <scope>NUCLEOTIDE SEQUENCE [LARGE SCALE GENOMIC DNA]</scope>
    <source>
        <strain evidence="13 14">JSM 072002</strain>
    </source>
</reference>
<evidence type="ECO:0000313" key="13">
    <source>
        <dbReference type="EMBL" id="KGX88873.1"/>
    </source>
</evidence>
<evidence type="ECO:0000313" key="14">
    <source>
        <dbReference type="Proteomes" id="UP000030401"/>
    </source>
</evidence>
<comment type="caution">
    <text evidence="13">The sequence shown here is derived from an EMBL/GenBank/DDBJ whole genome shotgun (WGS) entry which is preliminary data.</text>
</comment>
<dbReference type="RefSeq" id="WP_036830927.1">
    <property type="nucleotide sequence ID" value="NZ_AVPG01000001.1"/>
</dbReference>
<dbReference type="InterPro" id="IPR012160">
    <property type="entry name" value="LtaS-like"/>
</dbReference>
<dbReference type="InterPro" id="IPR017850">
    <property type="entry name" value="Alkaline_phosphatase_core_sf"/>
</dbReference>
<dbReference type="CDD" id="cd16015">
    <property type="entry name" value="LTA_synthase"/>
    <property type="match status" value="1"/>
</dbReference>
<evidence type="ECO:0000256" key="4">
    <source>
        <dbReference type="ARBA" id="ARBA00022692"/>
    </source>
</evidence>
<dbReference type="Proteomes" id="UP000030401">
    <property type="component" value="Unassembled WGS sequence"/>
</dbReference>
<gene>
    <name evidence="13" type="ORF">N784_00570</name>
</gene>
<keyword evidence="14" id="KW-1185">Reference proteome</keyword>
<feature type="binding site" evidence="10">
    <location>
        <position position="468"/>
    </location>
    <ligand>
        <name>Mn(2+)</name>
        <dbReference type="ChEBI" id="CHEBI:29035"/>
    </ligand>
</feature>
<dbReference type="PIRSF" id="PIRSF005091">
    <property type="entry name" value="Mmb_sulf_HI1246"/>
    <property type="match status" value="1"/>
</dbReference>